<dbReference type="AlphaFoldDB" id="A0A4Z2GNP0"/>
<dbReference type="EMBL" id="SRLO01000475">
    <property type="protein sequence ID" value="TNN54765.1"/>
    <property type="molecule type" value="Genomic_DNA"/>
</dbReference>
<evidence type="ECO:0000256" key="1">
    <source>
        <dbReference type="SAM" id="MobiDB-lite"/>
    </source>
</evidence>
<dbReference type="Proteomes" id="UP000314294">
    <property type="component" value="Unassembled WGS sequence"/>
</dbReference>
<sequence length="88" mass="10154">MWPRARKESCNYTRRPTVQRVGQLFEKAKISNQYPDIPAPPSLLHLEVWGERGNSSERSSRSSLRSQPLLLHGGLREKTQRVQTDLLI</sequence>
<feature type="compositionally biased region" description="Low complexity" evidence="1">
    <location>
        <begin position="61"/>
        <end position="71"/>
    </location>
</feature>
<name>A0A4Z2GNP0_9TELE</name>
<evidence type="ECO:0000313" key="3">
    <source>
        <dbReference type="Proteomes" id="UP000314294"/>
    </source>
</evidence>
<gene>
    <name evidence="2" type="ORF">EYF80_035048</name>
</gene>
<proteinExistence type="predicted"/>
<organism evidence="2 3">
    <name type="scientific">Liparis tanakae</name>
    <name type="common">Tanaka's snailfish</name>
    <dbReference type="NCBI Taxonomy" id="230148"/>
    <lineage>
        <taxon>Eukaryota</taxon>
        <taxon>Metazoa</taxon>
        <taxon>Chordata</taxon>
        <taxon>Craniata</taxon>
        <taxon>Vertebrata</taxon>
        <taxon>Euteleostomi</taxon>
        <taxon>Actinopterygii</taxon>
        <taxon>Neopterygii</taxon>
        <taxon>Teleostei</taxon>
        <taxon>Neoteleostei</taxon>
        <taxon>Acanthomorphata</taxon>
        <taxon>Eupercaria</taxon>
        <taxon>Perciformes</taxon>
        <taxon>Cottioidei</taxon>
        <taxon>Cottales</taxon>
        <taxon>Liparidae</taxon>
        <taxon>Liparis</taxon>
    </lineage>
</organism>
<feature type="region of interest" description="Disordered" evidence="1">
    <location>
        <begin position="53"/>
        <end position="72"/>
    </location>
</feature>
<reference evidence="2 3" key="1">
    <citation type="submission" date="2019-03" db="EMBL/GenBank/DDBJ databases">
        <title>First draft genome of Liparis tanakae, snailfish: a comprehensive survey of snailfish specific genes.</title>
        <authorList>
            <person name="Kim W."/>
            <person name="Song I."/>
            <person name="Jeong J.-H."/>
            <person name="Kim D."/>
            <person name="Kim S."/>
            <person name="Ryu S."/>
            <person name="Song J.Y."/>
            <person name="Lee S.K."/>
        </authorList>
    </citation>
    <scope>NUCLEOTIDE SEQUENCE [LARGE SCALE GENOMIC DNA]</scope>
    <source>
        <tissue evidence="2">Muscle</tissue>
    </source>
</reference>
<accession>A0A4Z2GNP0</accession>
<evidence type="ECO:0000313" key="2">
    <source>
        <dbReference type="EMBL" id="TNN54765.1"/>
    </source>
</evidence>
<keyword evidence="3" id="KW-1185">Reference proteome</keyword>
<protein>
    <submittedName>
        <fullName evidence="2">Uncharacterized protein</fullName>
    </submittedName>
</protein>
<comment type="caution">
    <text evidence="2">The sequence shown here is derived from an EMBL/GenBank/DDBJ whole genome shotgun (WGS) entry which is preliminary data.</text>
</comment>